<dbReference type="OrthoDB" id="5970360at2759"/>
<organism evidence="2 3">
    <name type="scientific">Paramuricea clavata</name>
    <name type="common">Red gorgonian</name>
    <name type="synonym">Violescent sea-whip</name>
    <dbReference type="NCBI Taxonomy" id="317549"/>
    <lineage>
        <taxon>Eukaryota</taxon>
        <taxon>Metazoa</taxon>
        <taxon>Cnidaria</taxon>
        <taxon>Anthozoa</taxon>
        <taxon>Octocorallia</taxon>
        <taxon>Malacalcyonacea</taxon>
        <taxon>Plexauridae</taxon>
        <taxon>Paramuricea</taxon>
    </lineage>
</organism>
<dbReference type="InterPro" id="IPR038717">
    <property type="entry name" value="Tc1-like_DDE_dom"/>
</dbReference>
<evidence type="ECO:0000313" key="2">
    <source>
        <dbReference type="EMBL" id="CAB3978117.1"/>
    </source>
</evidence>
<dbReference type="Gene3D" id="3.30.420.10">
    <property type="entry name" value="Ribonuclease H-like superfamily/Ribonuclease H"/>
    <property type="match status" value="1"/>
</dbReference>
<dbReference type="Proteomes" id="UP001152795">
    <property type="component" value="Unassembled WGS sequence"/>
</dbReference>
<accession>A0A6S7FKQ2</accession>
<dbReference type="GO" id="GO:0003676">
    <property type="term" value="F:nucleic acid binding"/>
    <property type="evidence" value="ECO:0007669"/>
    <property type="project" value="InterPro"/>
</dbReference>
<gene>
    <name evidence="2" type="ORF">PACLA_8A034597</name>
</gene>
<dbReference type="EMBL" id="CACRXK020000090">
    <property type="protein sequence ID" value="CAB3978117.1"/>
    <property type="molecule type" value="Genomic_DNA"/>
</dbReference>
<evidence type="ECO:0000259" key="1">
    <source>
        <dbReference type="Pfam" id="PF13358"/>
    </source>
</evidence>
<dbReference type="SUPFAM" id="SSF46689">
    <property type="entry name" value="Homeodomain-like"/>
    <property type="match status" value="1"/>
</dbReference>
<dbReference type="Pfam" id="PF13358">
    <property type="entry name" value="DDE_3"/>
    <property type="match status" value="1"/>
</dbReference>
<sequence>MVNKLCPETTALIRLYKNETELSYRKIAARCGVSKSAVHKICNTKLRRKLVPKISNGRVGRPRCLNERDERLLLRAVKTLRKTSVNFSVKDVIQESGLDPSIAKRRTISLYLNRAGYHHLQARKKGLLSESDKKIRTKYARNAKKLLKDSPKFYTHDISFYLDGISFVHKYNPLKTALQPKSRVWRKRGEGLEITSKGSKDLPGGRRLHLMVAVAYGKGVILRKAYEKMDGPFFAGFVKENLNLCFAKAGPRRGRQRIFVMDNCPCQNSKVALLALDSIECTRHKIPARSPDLNPIENIFHVVKKQLEEQAINMRLSKESFQNFHDRVCRCLDNLSVDLVDRTLETMSNRITAILREKGIRSKY</sequence>
<reference evidence="2" key="1">
    <citation type="submission" date="2020-04" db="EMBL/GenBank/DDBJ databases">
        <authorList>
            <person name="Alioto T."/>
            <person name="Alioto T."/>
            <person name="Gomez Garrido J."/>
        </authorList>
    </citation>
    <scope>NUCLEOTIDE SEQUENCE</scope>
    <source>
        <strain evidence="2">A484AB</strain>
    </source>
</reference>
<evidence type="ECO:0000313" key="3">
    <source>
        <dbReference type="Proteomes" id="UP001152795"/>
    </source>
</evidence>
<proteinExistence type="predicted"/>
<name>A0A6S7FKQ2_PARCT</name>
<dbReference type="AlphaFoldDB" id="A0A6S7FKQ2"/>
<comment type="caution">
    <text evidence="2">The sequence shown here is derived from an EMBL/GenBank/DDBJ whole genome shotgun (WGS) entry which is preliminary data.</text>
</comment>
<dbReference type="InterPro" id="IPR009057">
    <property type="entry name" value="Homeodomain-like_sf"/>
</dbReference>
<keyword evidence="3" id="KW-1185">Reference proteome</keyword>
<protein>
    <submittedName>
        <fullName evidence="2">Transposable element Tcb1 transposase</fullName>
    </submittedName>
</protein>
<dbReference type="InterPro" id="IPR036397">
    <property type="entry name" value="RNaseH_sf"/>
</dbReference>
<feature type="domain" description="Tc1-like transposase DDE" evidence="1">
    <location>
        <begin position="180"/>
        <end position="310"/>
    </location>
</feature>